<gene>
    <name evidence="3" type="ORF">ATCC51562_1557</name>
</gene>
<proteinExistence type="predicted"/>
<feature type="transmembrane region" description="Helical" evidence="2">
    <location>
        <begin position="20"/>
        <end position="39"/>
    </location>
</feature>
<accession>U2GAF6</accession>
<dbReference type="EMBL" id="ANNI01000010">
    <property type="protein sequence ID" value="ERJ25044.1"/>
    <property type="molecule type" value="Genomic_DNA"/>
</dbReference>
<evidence type="ECO:0000313" key="4">
    <source>
        <dbReference type="Proteomes" id="UP000016627"/>
    </source>
</evidence>
<dbReference type="Proteomes" id="UP000016627">
    <property type="component" value="Unassembled WGS sequence"/>
</dbReference>
<name>U2GAF6_9BACT</name>
<sequence length="367" mass="43758">MLYFIKYVYRILKNKDTYSILGNIATIIVAITAIYGYIYTIKPTFEIKMLEKQVAILNEKEQNITIENQKISKELLKKSNELNTTNIRIAELNKKENDLKNTNNALIKQMEEYEKNIQDLRSKEVVYKQNLIDLKKLYTNTTIEYISYKSMLTDLFDDRNVSNIFKIKNINNIDQDLKKSLILPIDRIKQQLNKLYEYLGNAKSSSEKDIYEDIIKRYLSNMKKYQEILFIQEPDYKLWKDSFLKAVETKQKFVNICKKDYEKEFIEINIKNSNWNGNDLKYMRESGEITKAVEKHSDCERNINFHIEYLFFEKWLENQNIISDIGFDMLNLVYGKIDIKQLKSRELLSPPSEADIEKYILDIYKIK</sequence>
<organism evidence="3 4">
    <name type="scientific">Campylobacter concisus ATCC 51562</name>
    <dbReference type="NCBI Taxonomy" id="1242969"/>
    <lineage>
        <taxon>Bacteria</taxon>
        <taxon>Pseudomonadati</taxon>
        <taxon>Campylobacterota</taxon>
        <taxon>Epsilonproteobacteria</taxon>
        <taxon>Campylobacterales</taxon>
        <taxon>Campylobacteraceae</taxon>
        <taxon>Campylobacter</taxon>
    </lineage>
</organism>
<dbReference type="PATRIC" id="fig|1242969.3.peg.1832"/>
<keyword evidence="1" id="KW-0175">Coiled coil</keyword>
<keyword evidence="2" id="KW-1133">Transmembrane helix</keyword>
<comment type="caution">
    <text evidence="3">The sequence shown here is derived from an EMBL/GenBank/DDBJ whole genome shotgun (WGS) entry which is preliminary data.</text>
</comment>
<keyword evidence="2" id="KW-0472">Membrane</keyword>
<protein>
    <submittedName>
        <fullName evidence="3">Uncharacterized protein</fullName>
    </submittedName>
</protein>
<evidence type="ECO:0000256" key="2">
    <source>
        <dbReference type="SAM" id="Phobius"/>
    </source>
</evidence>
<feature type="coiled-coil region" evidence="1">
    <location>
        <begin position="47"/>
        <end position="130"/>
    </location>
</feature>
<keyword evidence="2" id="KW-0812">Transmembrane</keyword>
<reference evidence="3 4" key="1">
    <citation type="journal article" date="2013" name="BMC Genomics">
        <title>Comparative genomics of Campylobacter concisus isolates reveals genetic diversity and provides insights into disease association.</title>
        <authorList>
            <person name="Deshpande N.P."/>
            <person name="Kaakoush N.O."/>
            <person name="Wilkins M.R."/>
            <person name="Mitchell H.M."/>
        </authorList>
    </citation>
    <scope>NUCLEOTIDE SEQUENCE [LARGE SCALE GENOMIC DNA]</scope>
    <source>
        <strain evidence="3 4">ATCC 51562</strain>
    </source>
</reference>
<evidence type="ECO:0000256" key="1">
    <source>
        <dbReference type="SAM" id="Coils"/>
    </source>
</evidence>
<evidence type="ECO:0000313" key="3">
    <source>
        <dbReference type="EMBL" id="ERJ25044.1"/>
    </source>
</evidence>
<dbReference type="AlphaFoldDB" id="U2GAF6"/>